<dbReference type="Gene3D" id="3.10.100.10">
    <property type="entry name" value="Mannose-Binding Protein A, subunit A"/>
    <property type="match status" value="1"/>
</dbReference>
<evidence type="ECO:0000313" key="4">
    <source>
        <dbReference type="Proteomes" id="UP000298663"/>
    </source>
</evidence>
<dbReference type="CDD" id="cd00037">
    <property type="entry name" value="CLECT"/>
    <property type="match status" value="1"/>
</dbReference>
<keyword evidence="1" id="KW-0732">Signal</keyword>
<evidence type="ECO:0000313" key="3">
    <source>
        <dbReference type="EMBL" id="TKR83289.1"/>
    </source>
</evidence>
<dbReference type="STRING" id="34508.A0A4U5NJC5"/>
<feature type="signal peptide" evidence="1">
    <location>
        <begin position="1"/>
        <end position="16"/>
    </location>
</feature>
<feature type="domain" description="C-type lectin" evidence="2">
    <location>
        <begin position="21"/>
        <end position="130"/>
    </location>
</feature>
<evidence type="ECO:0000259" key="2">
    <source>
        <dbReference type="PROSITE" id="PS50041"/>
    </source>
</evidence>
<comment type="caution">
    <text evidence="3">The sequence shown here is derived from an EMBL/GenBank/DDBJ whole genome shotgun (WGS) entry which is preliminary data.</text>
</comment>
<proteinExistence type="predicted"/>
<dbReference type="InterPro" id="IPR050111">
    <property type="entry name" value="C-type_lectin/snaclec_domain"/>
</dbReference>
<sequence>MLKTLILLNLASVVLSTIFTYKAFVPSLNWSNAEAYCQSQKGHLANIQNGAESKAVRQALDTAGFSTGWIGLRFNALNSASWTDGSEFSSAHYQNWYPGFPNGEDTCIFVSKDDFWINGLCDALFPFVCKLPVA</sequence>
<protein>
    <recommendedName>
        <fullName evidence="2">C-type lectin domain-containing protein</fullName>
    </recommendedName>
</protein>
<dbReference type="PROSITE" id="PS50041">
    <property type="entry name" value="C_TYPE_LECTIN_2"/>
    <property type="match status" value="1"/>
</dbReference>
<dbReference type="Proteomes" id="UP000298663">
    <property type="component" value="Unassembled WGS sequence"/>
</dbReference>
<evidence type="ECO:0000256" key="1">
    <source>
        <dbReference type="SAM" id="SignalP"/>
    </source>
</evidence>
<gene>
    <name evidence="3" type="ORF">L596_016910</name>
</gene>
<dbReference type="InterPro" id="IPR016187">
    <property type="entry name" value="CTDL_fold"/>
</dbReference>
<accession>A0A4U5NJC5</accession>
<keyword evidence="4" id="KW-1185">Reference proteome</keyword>
<reference evidence="3 4" key="2">
    <citation type="journal article" date="2019" name="G3 (Bethesda)">
        <title>Hybrid Assembly of the Genome of the Entomopathogenic Nematode Steinernema carpocapsae Identifies the X-Chromosome.</title>
        <authorList>
            <person name="Serra L."/>
            <person name="Macchietto M."/>
            <person name="Macias-Munoz A."/>
            <person name="McGill C.J."/>
            <person name="Rodriguez I.M."/>
            <person name="Rodriguez B."/>
            <person name="Murad R."/>
            <person name="Mortazavi A."/>
        </authorList>
    </citation>
    <scope>NUCLEOTIDE SEQUENCE [LARGE SCALE GENOMIC DNA]</scope>
    <source>
        <strain evidence="3 4">ALL</strain>
    </source>
</reference>
<dbReference type="SUPFAM" id="SSF56436">
    <property type="entry name" value="C-type lectin-like"/>
    <property type="match status" value="1"/>
</dbReference>
<dbReference type="SMART" id="SM00034">
    <property type="entry name" value="CLECT"/>
    <property type="match status" value="1"/>
</dbReference>
<dbReference type="OrthoDB" id="9906043at2759"/>
<organism evidence="3 4">
    <name type="scientific">Steinernema carpocapsae</name>
    <name type="common">Entomopathogenic nematode</name>
    <dbReference type="NCBI Taxonomy" id="34508"/>
    <lineage>
        <taxon>Eukaryota</taxon>
        <taxon>Metazoa</taxon>
        <taxon>Ecdysozoa</taxon>
        <taxon>Nematoda</taxon>
        <taxon>Chromadorea</taxon>
        <taxon>Rhabditida</taxon>
        <taxon>Tylenchina</taxon>
        <taxon>Panagrolaimomorpha</taxon>
        <taxon>Strongyloidoidea</taxon>
        <taxon>Steinernematidae</taxon>
        <taxon>Steinernema</taxon>
    </lineage>
</organism>
<dbReference type="Pfam" id="PF00059">
    <property type="entry name" value="Lectin_C"/>
    <property type="match status" value="1"/>
</dbReference>
<dbReference type="InterPro" id="IPR001304">
    <property type="entry name" value="C-type_lectin-like"/>
</dbReference>
<dbReference type="AlphaFoldDB" id="A0A4U5NJC5"/>
<name>A0A4U5NJC5_STECR</name>
<dbReference type="PANTHER" id="PTHR22803">
    <property type="entry name" value="MANNOSE, PHOSPHOLIPASE, LECTIN RECEPTOR RELATED"/>
    <property type="match status" value="1"/>
</dbReference>
<feature type="chain" id="PRO_5020690916" description="C-type lectin domain-containing protein" evidence="1">
    <location>
        <begin position="17"/>
        <end position="134"/>
    </location>
</feature>
<reference evidence="3 4" key="1">
    <citation type="journal article" date="2015" name="Genome Biol.">
        <title>Comparative genomics of Steinernema reveals deeply conserved gene regulatory networks.</title>
        <authorList>
            <person name="Dillman A.R."/>
            <person name="Macchietto M."/>
            <person name="Porter C.F."/>
            <person name="Rogers A."/>
            <person name="Williams B."/>
            <person name="Antoshechkin I."/>
            <person name="Lee M.M."/>
            <person name="Goodwin Z."/>
            <person name="Lu X."/>
            <person name="Lewis E.E."/>
            <person name="Goodrich-Blair H."/>
            <person name="Stock S.P."/>
            <person name="Adams B.J."/>
            <person name="Sternberg P.W."/>
            <person name="Mortazavi A."/>
        </authorList>
    </citation>
    <scope>NUCLEOTIDE SEQUENCE [LARGE SCALE GENOMIC DNA]</scope>
    <source>
        <strain evidence="3 4">ALL</strain>
    </source>
</reference>
<dbReference type="InterPro" id="IPR016186">
    <property type="entry name" value="C-type_lectin-like/link_sf"/>
</dbReference>
<dbReference type="EMBL" id="AZBU02000004">
    <property type="protein sequence ID" value="TKR83289.1"/>
    <property type="molecule type" value="Genomic_DNA"/>
</dbReference>